<evidence type="ECO:0000256" key="1">
    <source>
        <dbReference type="SAM" id="Phobius"/>
    </source>
</evidence>
<keyword evidence="1" id="KW-0812">Transmembrane</keyword>
<proteinExistence type="predicted"/>
<keyword evidence="1" id="KW-0472">Membrane</keyword>
<organism evidence="2">
    <name type="scientific">Rhizophora mucronata</name>
    <name type="common">Asiatic mangrove</name>
    <dbReference type="NCBI Taxonomy" id="61149"/>
    <lineage>
        <taxon>Eukaryota</taxon>
        <taxon>Viridiplantae</taxon>
        <taxon>Streptophyta</taxon>
        <taxon>Embryophyta</taxon>
        <taxon>Tracheophyta</taxon>
        <taxon>Spermatophyta</taxon>
        <taxon>Magnoliopsida</taxon>
        <taxon>eudicotyledons</taxon>
        <taxon>Gunneridae</taxon>
        <taxon>Pentapetalae</taxon>
        <taxon>rosids</taxon>
        <taxon>fabids</taxon>
        <taxon>Malpighiales</taxon>
        <taxon>Rhizophoraceae</taxon>
        <taxon>Rhizophora</taxon>
    </lineage>
</organism>
<keyword evidence="1" id="KW-1133">Transmembrane helix</keyword>
<accession>A0A2P2MWP8</accession>
<protein>
    <submittedName>
        <fullName evidence="2">Uncharacterized protein</fullName>
    </submittedName>
</protein>
<feature type="transmembrane region" description="Helical" evidence="1">
    <location>
        <begin position="15"/>
        <end position="33"/>
    </location>
</feature>
<evidence type="ECO:0000313" key="2">
    <source>
        <dbReference type="EMBL" id="MBX34644.1"/>
    </source>
</evidence>
<dbReference type="EMBL" id="GGEC01054160">
    <property type="protein sequence ID" value="MBX34644.1"/>
    <property type="molecule type" value="Transcribed_RNA"/>
</dbReference>
<reference evidence="2" key="1">
    <citation type="submission" date="2018-02" db="EMBL/GenBank/DDBJ databases">
        <title>Rhizophora mucronata_Transcriptome.</title>
        <authorList>
            <person name="Meera S.P."/>
            <person name="Sreeshan A."/>
            <person name="Augustine A."/>
        </authorList>
    </citation>
    <scope>NUCLEOTIDE SEQUENCE</scope>
    <source>
        <tissue evidence="2">Leaf</tissue>
    </source>
</reference>
<sequence length="34" mass="4097">MHMQRVVVDYEDLKIMNNQSFVLLLLYVFFCSLS</sequence>
<name>A0A2P2MWP8_RHIMU</name>
<dbReference type="AlphaFoldDB" id="A0A2P2MWP8"/>